<accession>A0A5C3MC58</accession>
<dbReference type="Proteomes" id="UP000308652">
    <property type="component" value="Unassembled WGS sequence"/>
</dbReference>
<dbReference type="GO" id="GO:0003676">
    <property type="term" value="F:nucleic acid binding"/>
    <property type="evidence" value="ECO:0007669"/>
    <property type="project" value="InterPro"/>
</dbReference>
<dbReference type="GO" id="GO:0008270">
    <property type="term" value="F:zinc ion binding"/>
    <property type="evidence" value="ECO:0007669"/>
    <property type="project" value="UniProtKB-KW"/>
</dbReference>
<dbReference type="InterPro" id="IPR049730">
    <property type="entry name" value="SNF2/RAD54-like_C"/>
</dbReference>
<organism evidence="18 19">
    <name type="scientific">Crucibulum laeve</name>
    <dbReference type="NCBI Taxonomy" id="68775"/>
    <lineage>
        <taxon>Eukaryota</taxon>
        <taxon>Fungi</taxon>
        <taxon>Dikarya</taxon>
        <taxon>Basidiomycota</taxon>
        <taxon>Agaricomycotina</taxon>
        <taxon>Agaricomycetes</taxon>
        <taxon>Agaricomycetidae</taxon>
        <taxon>Agaricales</taxon>
        <taxon>Agaricineae</taxon>
        <taxon>Nidulariaceae</taxon>
        <taxon>Crucibulum</taxon>
    </lineage>
</organism>
<keyword evidence="9" id="KW-0862">Zinc</keyword>
<evidence type="ECO:0000313" key="18">
    <source>
        <dbReference type="EMBL" id="TFK41996.1"/>
    </source>
</evidence>
<dbReference type="Pfam" id="PF00271">
    <property type="entry name" value="Helicase_C"/>
    <property type="match status" value="1"/>
</dbReference>
<evidence type="ECO:0000256" key="10">
    <source>
        <dbReference type="ARBA" id="ARBA00022840"/>
    </source>
</evidence>
<evidence type="ECO:0000256" key="3">
    <source>
        <dbReference type="ARBA" id="ARBA00022723"/>
    </source>
</evidence>
<dbReference type="Pfam" id="PF08797">
    <property type="entry name" value="HIRAN"/>
    <property type="match status" value="1"/>
</dbReference>
<dbReference type="InterPro" id="IPR000330">
    <property type="entry name" value="SNF2_N"/>
</dbReference>
<dbReference type="CDD" id="cd18793">
    <property type="entry name" value="SF2_C_SNF"/>
    <property type="match status" value="1"/>
</dbReference>
<dbReference type="GO" id="GO:0008094">
    <property type="term" value="F:ATP-dependent activity, acting on DNA"/>
    <property type="evidence" value="ECO:0007669"/>
    <property type="project" value="TreeGrafter"/>
</dbReference>
<evidence type="ECO:0000256" key="4">
    <source>
        <dbReference type="ARBA" id="ARBA00022741"/>
    </source>
</evidence>
<evidence type="ECO:0000256" key="8">
    <source>
        <dbReference type="ARBA" id="ARBA00022806"/>
    </source>
</evidence>
<reference evidence="18 19" key="1">
    <citation type="journal article" date="2019" name="Nat. Ecol. Evol.">
        <title>Megaphylogeny resolves global patterns of mushroom evolution.</title>
        <authorList>
            <person name="Varga T."/>
            <person name="Krizsan K."/>
            <person name="Foldi C."/>
            <person name="Dima B."/>
            <person name="Sanchez-Garcia M."/>
            <person name="Sanchez-Ramirez S."/>
            <person name="Szollosi G.J."/>
            <person name="Szarkandi J.G."/>
            <person name="Papp V."/>
            <person name="Albert L."/>
            <person name="Andreopoulos W."/>
            <person name="Angelini C."/>
            <person name="Antonin V."/>
            <person name="Barry K.W."/>
            <person name="Bougher N.L."/>
            <person name="Buchanan P."/>
            <person name="Buyck B."/>
            <person name="Bense V."/>
            <person name="Catcheside P."/>
            <person name="Chovatia M."/>
            <person name="Cooper J."/>
            <person name="Damon W."/>
            <person name="Desjardin D."/>
            <person name="Finy P."/>
            <person name="Geml J."/>
            <person name="Haridas S."/>
            <person name="Hughes K."/>
            <person name="Justo A."/>
            <person name="Karasinski D."/>
            <person name="Kautmanova I."/>
            <person name="Kiss B."/>
            <person name="Kocsube S."/>
            <person name="Kotiranta H."/>
            <person name="LaButti K.M."/>
            <person name="Lechner B.E."/>
            <person name="Liimatainen K."/>
            <person name="Lipzen A."/>
            <person name="Lukacs Z."/>
            <person name="Mihaltcheva S."/>
            <person name="Morgado L.N."/>
            <person name="Niskanen T."/>
            <person name="Noordeloos M.E."/>
            <person name="Ohm R.A."/>
            <person name="Ortiz-Santana B."/>
            <person name="Ovrebo C."/>
            <person name="Racz N."/>
            <person name="Riley R."/>
            <person name="Savchenko A."/>
            <person name="Shiryaev A."/>
            <person name="Soop K."/>
            <person name="Spirin V."/>
            <person name="Szebenyi C."/>
            <person name="Tomsovsky M."/>
            <person name="Tulloss R.E."/>
            <person name="Uehling J."/>
            <person name="Grigoriev I.V."/>
            <person name="Vagvolgyi C."/>
            <person name="Papp T."/>
            <person name="Martin F.M."/>
            <person name="Miettinen O."/>
            <person name="Hibbett D.S."/>
            <person name="Nagy L.G."/>
        </authorList>
    </citation>
    <scope>NUCLEOTIDE SEQUENCE [LARGE SCALE GENOMIC DNA]</scope>
    <source>
        <strain evidence="18 19">CBS 166.37</strain>
    </source>
</reference>
<keyword evidence="7" id="KW-0378">Hydrolase</keyword>
<dbReference type="PROSITE" id="PS51192">
    <property type="entry name" value="HELICASE_ATP_BIND_1"/>
    <property type="match status" value="1"/>
</dbReference>
<comment type="similarity">
    <text evidence="2">Belongs to the SNF2/RAD54 helicase family.</text>
</comment>
<name>A0A5C3MC58_9AGAR</name>
<dbReference type="GO" id="GO:0016818">
    <property type="term" value="F:hydrolase activity, acting on acid anhydrides, in phosphorus-containing anhydrides"/>
    <property type="evidence" value="ECO:0007669"/>
    <property type="project" value="InterPro"/>
</dbReference>
<keyword evidence="6 13" id="KW-0863">Zinc-finger</keyword>
<feature type="domain" description="RING-type" evidence="15">
    <location>
        <begin position="882"/>
        <end position="926"/>
    </location>
</feature>
<evidence type="ECO:0000256" key="9">
    <source>
        <dbReference type="ARBA" id="ARBA00022833"/>
    </source>
</evidence>
<feature type="domain" description="Helicase ATP-binding" evidence="16">
    <location>
        <begin position="504"/>
        <end position="710"/>
    </location>
</feature>
<dbReference type="SMART" id="SM00184">
    <property type="entry name" value="RING"/>
    <property type="match status" value="1"/>
</dbReference>
<feature type="region of interest" description="Disordered" evidence="14">
    <location>
        <begin position="1"/>
        <end position="55"/>
    </location>
</feature>
<dbReference type="AlphaFoldDB" id="A0A5C3MC58"/>
<dbReference type="SMART" id="SM00487">
    <property type="entry name" value="DEXDc"/>
    <property type="match status" value="1"/>
</dbReference>
<dbReference type="CDD" id="cd18008">
    <property type="entry name" value="DEXDc_SHPRH-like"/>
    <property type="match status" value="1"/>
</dbReference>
<evidence type="ECO:0000256" key="1">
    <source>
        <dbReference type="ARBA" id="ARBA00004123"/>
    </source>
</evidence>
<keyword evidence="8" id="KW-0347">Helicase</keyword>
<dbReference type="InterPro" id="IPR013083">
    <property type="entry name" value="Znf_RING/FYVE/PHD"/>
</dbReference>
<evidence type="ECO:0000256" key="6">
    <source>
        <dbReference type="ARBA" id="ARBA00022771"/>
    </source>
</evidence>
<dbReference type="PROSITE" id="PS51194">
    <property type="entry name" value="HELICASE_CTER"/>
    <property type="match status" value="1"/>
</dbReference>
<comment type="subcellular location">
    <subcellularLocation>
        <location evidence="1">Nucleus</location>
    </subcellularLocation>
</comment>
<keyword evidence="4" id="KW-0547">Nucleotide-binding</keyword>
<dbReference type="GO" id="GO:0005634">
    <property type="term" value="C:nucleus"/>
    <property type="evidence" value="ECO:0007669"/>
    <property type="project" value="UniProtKB-SubCell"/>
</dbReference>
<dbReference type="GO" id="GO:0005524">
    <property type="term" value="F:ATP binding"/>
    <property type="evidence" value="ECO:0007669"/>
    <property type="project" value="UniProtKB-KW"/>
</dbReference>
<keyword evidence="12" id="KW-0539">Nucleus</keyword>
<dbReference type="InterPro" id="IPR038718">
    <property type="entry name" value="SNF2-like_sf"/>
</dbReference>
<dbReference type="Gene3D" id="3.30.40.10">
    <property type="entry name" value="Zinc/RING finger domain, C3HC4 (zinc finger)"/>
    <property type="match status" value="1"/>
</dbReference>
<dbReference type="GO" id="GO:0004386">
    <property type="term" value="F:helicase activity"/>
    <property type="evidence" value="ECO:0007669"/>
    <property type="project" value="UniProtKB-KW"/>
</dbReference>
<dbReference type="InterPro" id="IPR001841">
    <property type="entry name" value="Znf_RING"/>
</dbReference>
<dbReference type="EMBL" id="ML213593">
    <property type="protein sequence ID" value="TFK41996.1"/>
    <property type="molecule type" value="Genomic_DNA"/>
</dbReference>
<dbReference type="PANTHER" id="PTHR45626">
    <property type="entry name" value="TRANSCRIPTION TERMINATION FACTOR 2-RELATED"/>
    <property type="match status" value="1"/>
</dbReference>
<evidence type="ECO:0000259" key="16">
    <source>
        <dbReference type="PROSITE" id="PS51192"/>
    </source>
</evidence>
<proteinExistence type="inferred from homology"/>
<dbReference type="InterPro" id="IPR001650">
    <property type="entry name" value="Helicase_C-like"/>
</dbReference>
<keyword evidence="11" id="KW-0234">DNA repair</keyword>
<dbReference type="SUPFAM" id="SSF57850">
    <property type="entry name" value="RING/U-box"/>
    <property type="match status" value="1"/>
</dbReference>
<protein>
    <submittedName>
        <fullName evidence="18">DNA repair protein RAD5</fullName>
    </submittedName>
</protein>
<dbReference type="Pfam" id="PF00176">
    <property type="entry name" value="SNF2-rel_dom"/>
    <property type="match status" value="1"/>
</dbReference>
<evidence type="ECO:0000313" key="19">
    <source>
        <dbReference type="Proteomes" id="UP000308652"/>
    </source>
</evidence>
<dbReference type="Pfam" id="PF00097">
    <property type="entry name" value="zf-C3HC4"/>
    <property type="match status" value="1"/>
</dbReference>
<dbReference type="PROSITE" id="PS50089">
    <property type="entry name" value="ZF_RING_2"/>
    <property type="match status" value="1"/>
</dbReference>
<dbReference type="InterPro" id="IPR018957">
    <property type="entry name" value="Znf_C3HC4_RING-type"/>
</dbReference>
<dbReference type="PANTHER" id="PTHR45626:SF22">
    <property type="entry name" value="DNA REPAIR PROTEIN RAD5"/>
    <property type="match status" value="1"/>
</dbReference>
<keyword evidence="3" id="KW-0479">Metal-binding</keyword>
<dbReference type="STRING" id="68775.A0A5C3MC58"/>
<dbReference type="Gene3D" id="3.40.50.300">
    <property type="entry name" value="P-loop containing nucleotide triphosphate hydrolases"/>
    <property type="match status" value="2"/>
</dbReference>
<gene>
    <name evidence="18" type="ORF">BDQ12DRAFT_624832</name>
</gene>
<evidence type="ECO:0000256" key="2">
    <source>
        <dbReference type="ARBA" id="ARBA00007025"/>
    </source>
</evidence>
<dbReference type="InterPro" id="IPR014905">
    <property type="entry name" value="HIRAN"/>
</dbReference>
<dbReference type="OrthoDB" id="448448at2759"/>
<dbReference type="SMART" id="SM00490">
    <property type="entry name" value="HELICc"/>
    <property type="match status" value="1"/>
</dbReference>
<keyword evidence="5" id="KW-0227">DNA damage</keyword>
<dbReference type="SMART" id="SM00910">
    <property type="entry name" value="HIRAN"/>
    <property type="match status" value="1"/>
</dbReference>
<evidence type="ECO:0000256" key="11">
    <source>
        <dbReference type="ARBA" id="ARBA00023204"/>
    </source>
</evidence>
<feature type="region of interest" description="Disordered" evidence="14">
    <location>
        <begin position="99"/>
        <end position="161"/>
    </location>
</feature>
<evidence type="ECO:0000259" key="17">
    <source>
        <dbReference type="PROSITE" id="PS51194"/>
    </source>
</evidence>
<evidence type="ECO:0000256" key="14">
    <source>
        <dbReference type="SAM" id="MobiDB-lite"/>
    </source>
</evidence>
<dbReference type="InterPro" id="IPR014001">
    <property type="entry name" value="Helicase_ATP-bd"/>
</dbReference>
<keyword evidence="10" id="KW-0067">ATP-binding</keyword>
<evidence type="ECO:0000256" key="13">
    <source>
        <dbReference type="PROSITE-ProRule" id="PRU00175"/>
    </source>
</evidence>
<dbReference type="GO" id="GO:0006281">
    <property type="term" value="P:DNA repair"/>
    <property type="evidence" value="ECO:0007669"/>
    <property type="project" value="UniProtKB-KW"/>
</dbReference>
<evidence type="ECO:0000256" key="7">
    <source>
        <dbReference type="ARBA" id="ARBA00022801"/>
    </source>
</evidence>
<dbReference type="InterPro" id="IPR027417">
    <property type="entry name" value="P-loop_NTPase"/>
</dbReference>
<evidence type="ECO:0000256" key="5">
    <source>
        <dbReference type="ARBA" id="ARBA00022763"/>
    </source>
</evidence>
<dbReference type="SUPFAM" id="SSF52540">
    <property type="entry name" value="P-loop containing nucleoside triphosphate hydrolases"/>
    <property type="match status" value="2"/>
</dbReference>
<evidence type="ECO:0000259" key="15">
    <source>
        <dbReference type="PROSITE" id="PS50089"/>
    </source>
</evidence>
<feature type="region of interest" description="Disordered" evidence="14">
    <location>
        <begin position="69"/>
        <end position="88"/>
    </location>
</feature>
<evidence type="ECO:0000256" key="12">
    <source>
        <dbReference type="ARBA" id="ARBA00023242"/>
    </source>
</evidence>
<sequence length="1149" mass="127773">MADVEMDEPPAGLFFAGSDDDAEEESVPGPSEHTGDQAQSPIPQTPPRVPVENAFKTTRNSLFIADSDDEDFTSAIPQSIPEKKADLTNDDVIAIESDVEIPSVDEVPRGSSVSSFSEHAERSSISPPPAPISAKNINHDTRPTKKRRLSPPPTEASSVASSFQPSYIGEVLVANAWSTISGRGYVKPNEQIQVLREEQEQPKAGSSKSAVNTKKKGDGKKQISLTSMLKPQPPKNFQKKKGDTIVRLLTSRGSEFGRLPKDVSSWVAKLLDYGIVEIRGTLTDCPDRLTTGCSLIVTLHIYILGSAFKPISSPEADDGPKIAFAEGLETDAESVLRERKSAILKLFSTVGLKPQAGAKYKGRKSDEKIHEEAMKRLGERKTKTVTEIVGDGEEIEVEDAEELSENDIDMIYKKAQHNDRNMAEMEAVETFSLTLRGYQKQALFWMHSLETGKMDARESSSMHPLWSQYVFPVEPVHNNGCIDLTAEENPFYFNPYSGEMSLEFPKAERKCRGGILADVGMGKTIMLSALIQTSLPCDTDLEEESTAPSKGRQLKLNTAFRSAANKKAKFSKPSSATLIVAPTSLLSQWSEELERSSKPGTIKVLVWHGQNRMDIQVAVEDDDEDDKTIKVIITSYGVLASEHAKAKSPVFEIDWLRIVLDEAHACKSRSSKTAKAVYALQARRRWAVTGTPIVNRLEDLYSLLKFLDFKPWSEFSFFRSFITLPFLARDPKAIEIVQVILESILLRREKNMLDVDGKKIVDLPPKEVTVENLEFSPLERKIYDSIYHSAKRNFDQLNAKGLVSKNYTHILAMLMRLRRAVLHPNLVLTADDERALSPSGDGIVDVNDLIKRFVQDEGSEGSSNTFAETVLANLADDDTAECPICMDVMDTPTVVPNCMHQCCKDCILAHLATCEEKGNEPRCPTCGSGPVKARDLIEVVRRKKDQDAPSSSQASEPEVILRRNDFHSSTKLEALVKNLRRLRDQDPCFRAVVFSQFTSFLDLIQVVLQRERFDQYRFDGTMDIKKKSAAINEFKSASRKPKVLIVSLKAGGVGLNLTIANHVFMMDCWWNAATENQAIDRVHRIGQEKTVYVKHFIVANTIEARILQIQKRKTAIVKEAFRGTQSGGKASAKADPESIENLKIMFGDD</sequence>
<dbReference type="Gene3D" id="3.40.50.10810">
    <property type="entry name" value="Tandem AAA-ATPase domain"/>
    <property type="match status" value="1"/>
</dbReference>
<dbReference type="InterPro" id="IPR050628">
    <property type="entry name" value="SNF2_RAD54_helicase_TF"/>
</dbReference>
<feature type="region of interest" description="Disordered" evidence="14">
    <location>
        <begin position="197"/>
        <end position="240"/>
    </location>
</feature>
<feature type="domain" description="Helicase C-terminal" evidence="17">
    <location>
        <begin position="971"/>
        <end position="1125"/>
    </location>
</feature>
<keyword evidence="19" id="KW-1185">Reference proteome</keyword>